<evidence type="ECO:0000256" key="1">
    <source>
        <dbReference type="SAM" id="MobiDB-lite"/>
    </source>
</evidence>
<evidence type="ECO:0000313" key="4">
    <source>
        <dbReference type="Proteomes" id="UP000824048"/>
    </source>
</evidence>
<feature type="compositionally biased region" description="Polar residues" evidence="1">
    <location>
        <begin position="25"/>
        <end position="34"/>
    </location>
</feature>
<dbReference type="SUPFAM" id="SSF82171">
    <property type="entry name" value="DPP6 N-terminal domain-like"/>
    <property type="match status" value="1"/>
</dbReference>
<reference evidence="3" key="2">
    <citation type="submission" date="2021-04" db="EMBL/GenBank/DDBJ databases">
        <authorList>
            <person name="Gilroy R."/>
        </authorList>
    </citation>
    <scope>NUCLEOTIDE SEQUENCE</scope>
    <source>
        <strain evidence="3">ChiSxjej1B13-11774</strain>
    </source>
</reference>
<evidence type="ECO:0000256" key="2">
    <source>
        <dbReference type="SAM" id="SignalP"/>
    </source>
</evidence>
<dbReference type="EMBL" id="DXBP01000035">
    <property type="protein sequence ID" value="HIZ42000.1"/>
    <property type="molecule type" value="Genomic_DNA"/>
</dbReference>
<organism evidence="3 4">
    <name type="scientific">Candidatus Gemmiger excrementigallinarum</name>
    <dbReference type="NCBI Taxonomy" id="2838609"/>
    <lineage>
        <taxon>Bacteria</taxon>
        <taxon>Bacillati</taxon>
        <taxon>Bacillota</taxon>
        <taxon>Clostridia</taxon>
        <taxon>Eubacteriales</taxon>
        <taxon>Gemmiger</taxon>
    </lineage>
</organism>
<sequence>MKPIRTLVWAMVLALSLTACGGQTPAESDSLPESQTPEAAPAQTTEAPLPAVAGDFYAVRSDWGYNTLFNAGDVLYELRPQTGYCLLYKIDCAAATRQVLCSVPGCPHDSESCPAWLPGEIWDCITFATEDTVYVYKYRTDWENMDWDTYYQNNVEPYLNDETMRQGMTQEEFETFHRNRYTQRTQPACLYAVERDGSAQKRIDLSENLEGTVTLGWCDGTALYGSMHTISSDPSLGYRVDLATGQVTNFALQPGESVLAAWGKRLVTGRFVTQIPLPDAETDGEAYQAALQNSTVECDWLDPATGQREKLLELPGKLFTENSDFCGMAGGQLYFEERENQPGGGNVRVALRSFDLETGQWQDVPEDGAWLKDPTVVGLPHIAAQEGRYLWFSDGDGNGNVRMQILDRTTGILQETALTPRQAVGQEDLGRLPLTDDGRFLLCPDGMGGKYDFDYVLIDAEALLQGSTDWTPVTTLER</sequence>
<reference evidence="3" key="1">
    <citation type="journal article" date="2021" name="PeerJ">
        <title>Extensive microbial diversity within the chicken gut microbiome revealed by metagenomics and culture.</title>
        <authorList>
            <person name="Gilroy R."/>
            <person name="Ravi A."/>
            <person name="Getino M."/>
            <person name="Pursley I."/>
            <person name="Horton D.L."/>
            <person name="Alikhan N.F."/>
            <person name="Baker D."/>
            <person name="Gharbi K."/>
            <person name="Hall N."/>
            <person name="Watson M."/>
            <person name="Adriaenssens E.M."/>
            <person name="Foster-Nyarko E."/>
            <person name="Jarju S."/>
            <person name="Secka A."/>
            <person name="Antonio M."/>
            <person name="Oren A."/>
            <person name="Chaudhuri R.R."/>
            <person name="La Ragione R."/>
            <person name="Hildebrand F."/>
            <person name="Pallen M.J."/>
        </authorList>
    </citation>
    <scope>NUCLEOTIDE SEQUENCE</scope>
    <source>
        <strain evidence="3">ChiSxjej1B13-11774</strain>
    </source>
</reference>
<feature type="signal peptide" evidence="2">
    <location>
        <begin position="1"/>
        <end position="21"/>
    </location>
</feature>
<accession>A0A9D2ER55</accession>
<evidence type="ECO:0000313" key="3">
    <source>
        <dbReference type="EMBL" id="HIZ42000.1"/>
    </source>
</evidence>
<feature type="region of interest" description="Disordered" evidence="1">
    <location>
        <begin position="24"/>
        <end position="45"/>
    </location>
</feature>
<name>A0A9D2ER55_9FIRM</name>
<protein>
    <submittedName>
        <fullName evidence="3">Uncharacterized protein</fullName>
    </submittedName>
</protein>
<comment type="caution">
    <text evidence="3">The sequence shown here is derived from an EMBL/GenBank/DDBJ whole genome shotgun (WGS) entry which is preliminary data.</text>
</comment>
<keyword evidence="2" id="KW-0732">Signal</keyword>
<gene>
    <name evidence="3" type="ORF">H9811_05495</name>
</gene>
<proteinExistence type="predicted"/>
<feature type="compositionally biased region" description="Low complexity" evidence="1">
    <location>
        <begin position="35"/>
        <end position="45"/>
    </location>
</feature>
<dbReference type="Proteomes" id="UP000824048">
    <property type="component" value="Unassembled WGS sequence"/>
</dbReference>
<dbReference type="PROSITE" id="PS51257">
    <property type="entry name" value="PROKAR_LIPOPROTEIN"/>
    <property type="match status" value="1"/>
</dbReference>
<feature type="chain" id="PRO_5038482598" evidence="2">
    <location>
        <begin position="22"/>
        <end position="478"/>
    </location>
</feature>
<dbReference type="AlphaFoldDB" id="A0A9D2ER55"/>